<dbReference type="Proteomes" id="UP000287649">
    <property type="component" value="Unassembled WGS sequence"/>
</dbReference>
<protein>
    <submittedName>
        <fullName evidence="2">DUF58 domain-containing protein</fullName>
    </submittedName>
</protein>
<reference evidence="3" key="1">
    <citation type="journal article" date="2018" name="Front. Microbiol.">
        <title>Genome-Based Analysis Reveals the Taxonomy and Diversity of the Family Idiomarinaceae.</title>
        <authorList>
            <person name="Liu Y."/>
            <person name="Lai Q."/>
            <person name="Shao Z."/>
        </authorList>
    </citation>
    <scope>NUCLEOTIDE SEQUENCE [LARGE SCALE GENOMIC DNA]</scope>
    <source>
        <strain evidence="3">PO-M2</strain>
    </source>
</reference>
<dbReference type="EMBL" id="PIPX01000001">
    <property type="protein sequence ID" value="RUO56079.1"/>
    <property type="molecule type" value="Genomic_DNA"/>
</dbReference>
<name>A0A432Y523_9GAMM</name>
<evidence type="ECO:0000259" key="1">
    <source>
        <dbReference type="Pfam" id="PF01882"/>
    </source>
</evidence>
<dbReference type="InterPro" id="IPR002881">
    <property type="entry name" value="DUF58"/>
</dbReference>
<evidence type="ECO:0000313" key="3">
    <source>
        <dbReference type="Proteomes" id="UP000287649"/>
    </source>
</evidence>
<dbReference type="PANTHER" id="PTHR33608">
    <property type="entry name" value="BLL2464 PROTEIN"/>
    <property type="match status" value="1"/>
</dbReference>
<gene>
    <name evidence="2" type="ORF">CWI70_04750</name>
</gene>
<evidence type="ECO:0000313" key="2">
    <source>
        <dbReference type="EMBL" id="RUO56079.1"/>
    </source>
</evidence>
<dbReference type="Pfam" id="PF01882">
    <property type="entry name" value="DUF58"/>
    <property type="match status" value="1"/>
</dbReference>
<dbReference type="PANTHER" id="PTHR33608:SF12">
    <property type="entry name" value="DUF58 DOMAIN-CONTAINING PROTEIN"/>
    <property type="match status" value="1"/>
</dbReference>
<comment type="caution">
    <text evidence="2">The sequence shown here is derived from an EMBL/GenBank/DDBJ whole genome shotgun (WGS) entry which is preliminary data.</text>
</comment>
<dbReference type="RefSeq" id="WP_126771024.1">
    <property type="nucleotide sequence ID" value="NZ_PIPX01000001.1"/>
</dbReference>
<keyword evidence="3" id="KW-1185">Reference proteome</keyword>
<proteinExistence type="predicted"/>
<feature type="domain" description="DUF58" evidence="1">
    <location>
        <begin position="62"/>
        <end position="288"/>
    </location>
</feature>
<dbReference type="AlphaFoldDB" id="A0A432Y523"/>
<organism evidence="2 3">
    <name type="scientific">Pseudidiomarina homiensis</name>
    <dbReference type="NCBI Taxonomy" id="364198"/>
    <lineage>
        <taxon>Bacteria</taxon>
        <taxon>Pseudomonadati</taxon>
        <taxon>Pseudomonadota</taxon>
        <taxon>Gammaproteobacteria</taxon>
        <taxon>Alteromonadales</taxon>
        <taxon>Idiomarinaceae</taxon>
        <taxon>Pseudidiomarina</taxon>
    </lineage>
</organism>
<sequence>MTNASEWLQQWHSDGMHVGSAELMYYRSKVGAFARHRKLHPPKAQTGALLSKTRGRGMEFDEVRHYQAGDDVRAIDWRVTARTGTPHTKLYREERERPVMFIVDLSPSQHFGSQLLLKSVLACHITAAMAWLAVQRGDRVGALLGHPQRHVEIRPQGRQHGVLRIIHSLVELQNESLAAWQQAPADGSTATLDDLLQRAQQVAKPGTIIHIISDWQQFSETTFTLLQALQRHCSLQVLQCSDPLEHQFPESLAQQDIALSNGQRQLEFPAGDRTLRASYTAQSAQQQQQLWSHLQQLQLELHQFSAARALEEQWPEVML</sequence>
<dbReference type="OrthoDB" id="9776116at2"/>
<accession>A0A432Y523</accession>